<keyword evidence="4" id="KW-0032">Aminotransferase</keyword>
<evidence type="ECO:0000313" key="5">
    <source>
        <dbReference type="Proteomes" id="UP000622317"/>
    </source>
</evidence>
<name>A0A927IGJ9_9BACT</name>
<dbReference type="PANTHER" id="PTHR13693">
    <property type="entry name" value="CLASS II AMINOTRANSFERASE/8-AMINO-7-OXONONANOATE SYNTHASE"/>
    <property type="match status" value="1"/>
</dbReference>
<dbReference type="InterPro" id="IPR050087">
    <property type="entry name" value="AON_synthase_class-II"/>
</dbReference>
<comment type="cofactor">
    <cofactor evidence="1">
        <name>pyridoxal 5'-phosphate</name>
        <dbReference type="ChEBI" id="CHEBI:597326"/>
    </cofactor>
</comment>
<dbReference type="RefSeq" id="WP_191616369.1">
    <property type="nucleotide sequence ID" value="NZ_JACYFG010000007.1"/>
</dbReference>
<dbReference type="PANTHER" id="PTHR13693:SF3">
    <property type="entry name" value="LD36009P"/>
    <property type="match status" value="1"/>
</dbReference>
<dbReference type="SUPFAM" id="SSF53383">
    <property type="entry name" value="PLP-dependent transferases"/>
    <property type="match status" value="1"/>
</dbReference>
<gene>
    <name evidence="4" type="ORF">IEN85_07005</name>
</gene>
<accession>A0A927IGJ9</accession>
<proteinExistence type="predicted"/>
<dbReference type="Proteomes" id="UP000622317">
    <property type="component" value="Unassembled WGS sequence"/>
</dbReference>
<feature type="domain" description="Aminotransferase class I/classII large" evidence="3">
    <location>
        <begin position="52"/>
        <end position="388"/>
    </location>
</feature>
<organism evidence="4 5">
    <name type="scientific">Pelagicoccus enzymogenes</name>
    <dbReference type="NCBI Taxonomy" id="2773457"/>
    <lineage>
        <taxon>Bacteria</taxon>
        <taxon>Pseudomonadati</taxon>
        <taxon>Verrucomicrobiota</taxon>
        <taxon>Opitutia</taxon>
        <taxon>Puniceicoccales</taxon>
        <taxon>Pelagicoccaceae</taxon>
        <taxon>Pelagicoccus</taxon>
    </lineage>
</organism>
<dbReference type="AlphaFoldDB" id="A0A927IGJ9"/>
<evidence type="ECO:0000313" key="4">
    <source>
        <dbReference type="EMBL" id="MBD5779236.1"/>
    </source>
</evidence>
<evidence type="ECO:0000259" key="3">
    <source>
        <dbReference type="Pfam" id="PF00155"/>
    </source>
</evidence>
<dbReference type="GO" id="GO:0008483">
    <property type="term" value="F:transaminase activity"/>
    <property type="evidence" value="ECO:0007669"/>
    <property type="project" value="UniProtKB-KW"/>
</dbReference>
<dbReference type="InterPro" id="IPR015421">
    <property type="entry name" value="PyrdxlP-dep_Trfase_major"/>
</dbReference>
<dbReference type="InterPro" id="IPR015422">
    <property type="entry name" value="PyrdxlP-dep_Trfase_small"/>
</dbReference>
<reference evidence="4" key="1">
    <citation type="submission" date="2020-09" db="EMBL/GenBank/DDBJ databases">
        <title>Pelagicoccus enzymogenes sp. nov. with an EPS production, isolated from marine sediment.</title>
        <authorList>
            <person name="Feng X."/>
        </authorList>
    </citation>
    <scope>NUCLEOTIDE SEQUENCE</scope>
    <source>
        <strain evidence="4">NFK12</strain>
    </source>
</reference>
<comment type="caution">
    <text evidence="4">The sequence shown here is derived from an EMBL/GenBank/DDBJ whole genome shotgun (WGS) entry which is preliminary data.</text>
</comment>
<dbReference type="Pfam" id="PF00155">
    <property type="entry name" value="Aminotran_1_2"/>
    <property type="match status" value="1"/>
</dbReference>
<evidence type="ECO:0000256" key="2">
    <source>
        <dbReference type="ARBA" id="ARBA00022679"/>
    </source>
</evidence>
<evidence type="ECO:0000256" key="1">
    <source>
        <dbReference type="ARBA" id="ARBA00001933"/>
    </source>
</evidence>
<protein>
    <submittedName>
        <fullName evidence="4">Pyridoxal phosphate-dependent aminotransferase family protein</fullName>
    </submittedName>
</protein>
<dbReference type="InterPro" id="IPR004839">
    <property type="entry name" value="Aminotransferase_I/II_large"/>
</dbReference>
<keyword evidence="5" id="KW-1185">Reference proteome</keyword>
<keyword evidence="2" id="KW-0808">Transferase</keyword>
<dbReference type="Gene3D" id="3.40.640.10">
    <property type="entry name" value="Type I PLP-dependent aspartate aminotransferase-like (Major domain)"/>
    <property type="match status" value="1"/>
</dbReference>
<dbReference type="GO" id="GO:0030170">
    <property type="term" value="F:pyridoxal phosphate binding"/>
    <property type="evidence" value="ECO:0007669"/>
    <property type="project" value="InterPro"/>
</dbReference>
<sequence>MIRKFLKTKARSPIARRCEDDKLTTLRQKYELYYPIAEAQNGTRVTIDGQELVMLASNEYLGLSQHPKVLKAGKAALEKWGSGTMGARSANGGRGFHRELEEELASFLGKESCHVFAAGYLACMASITGFAQRGDIILADKNLHSSLWDGIRLSMAEVERFSHNNPQRLRDLLEQLDPQAPKLLSIEGIYSMEGHIAALPEFVEIAKEFQCFLSLDDAHGIGVLGNQGRGTANYFSLTEEVDIIAGSLSKSLASTGGFVAGDASSIEYLRTHCKQSIFSAAISPSQAACARAALGVMQDEPEWNEKLWSNTKRYKQLLEELELDTWQSETPAVPIVLGDRERAYYFWKHLREKGVFTVISTAPGVPPGKDLVRTAISARHTDEDFERIEAALRYAKKKL</sequence>
<dbReference type="Gene3D" id="3.90.1150.10">
    <property type="entry name" value="Aspartate Aminotransferase, domain 1"/>
    <property type="match status" value="1"/>
</dbReference>
<dbReference type="EMBL" id="JACYFG010000007">
    <property type="protein sequence ID" value="MBD5779236.1"/>
    <property type="molecule type" value="Genomic_DNA"/>
</dbReference>
<dbReference type="InterPro" id="IPR015424">
    <property type="entry name" value="PyrdxlP-dep_Trfase"/>
</dbReference>